<dbReference type="EMBL" id="RHFK02000007">
    <property type="protein sequence ID" value="TWW73250.1"/>
    <property type="molecule type" value="Genomic_DNA"/>
</dbReference>
<evidence type="ECO:0000313" key="2">
    <source>
        <dbReference type="Proteomes" id="UP000324091"/>
    </source>
</evidence>
<comment type="caution">
    <text evidence="1">The sequence shown here is derived from an EMBL/GenBank/DDBJ whole genome shotgun (WGS) entry which is preliminary data.</text>
</comment>
<organism evidence="1 2">
    <name type="scientific">Takifugu flavidus</name>
    <name type="common">sansaifugu</name>
    <dbReference type="NCBI Taxonomy" id="433684"/>
    <lineage>
        <taxon>Eukaryota</taxon>
        <taxon>Metazoa</taxon>
        <taxon>Chordata</taxon>
        <taxon>Craniata</taxon>
        <taxon>Vertebrata</taxon>
        <taxon>Euteleostomi</taxon>
        <taxon>Actinopterygii</taxon>
        <taxon>Neopterygii</taxon>
        <taxon>Teleostei</taxon>
        <taxon>Neoteleostei</taxon>
        <taxon>Acanthomorphata</taxon>
        <taxon>Eupercaria</taxon>
        <taxon>Tetraodontiformes</taxon>
        <taxon>Tetradontoidea</taxon>
        <taxon>Tetraodontidae</taxon>
        <taxon>Takifugu</taxon>
    </lineage>
</organism>
<proteinExistence type="predicted"/>
<dbReference type="AlphaFoldDB" id="A0A5C6P4V4"/>
<protein>
    <submittedName>
        <fullName evidence="1">Uncharacterized protein</fullName>
    </submittedName>
</protein>
<name>A0A5C6P4V4_9TELE</name>
<evidence type="ECO:0000313" key="1">
    <source>
        <dbReference type="EMBL" id="TWW73250.1"/>
    </source>
</evidence>
<gene>
    <name evidence="1" type="ORF">D4764_15G0006440</name>
</gene>
<keyword evidence="2" id="KW-1185">Reference proteome</keyword>
<sequence length="94" mass="10490">MHTDCSIYCDLVSIEVIQKTPPCCLPTSLPFFLPPAFTTHSSSSSIYTIYESSDPKGCGNSSMSDIYHSITHIDHPSICISTRYHRYHDSPSMT</sequence>
<reference evidence="1 2" key="1">
    <citation type="submission" date="2019-04" db="EMBL/GenBank/DDBJ databases">
        <title>Chromosome genome assembly for Takifugu flavidus.</title>
        <authorList>
            <person name="Xiao S."/>
        </authorList>
    </citation>
    <scope>NUCLEOTIDE SEQUENCE [LARGE SCALE GENOMIC DNA]</scope>
    <source>
        <strain evidence="1">HTHZ2018</strain>
        <tissue evidence="1">Muscle</tissue>
    </source>
</reference>
<accession>A0A5C6P4V4</accession>
<dbReference type="Proteomes" id="UP000324091">
    <property type="component" value="Chromosome 15"/>
</dbReference>